<name>A0A3E2BN69_9BACT</name>
<organism evidence="1 2">
    <name type="scientific">Candidatus Saccharicenans subterraneus</name>
    <dbReference type="NCBI Taxonomy" id="2508984"/>
    <lineage>
        <taxon>Bacteria</taxon>
        <taxon>Candidatus Aminicenantota</taxon>
        <taxon>Candidatus Aminicenantia</taxon>
        <taxon>Candidatus Aminicenantales</taxon>
        <taxon>Candidatus Saccharicenantaceae</taxon>
        <taxon>Candidatus Saccharicenans</taxon>
    </lineage>
</organism>
<evidence type="ECO:0000313" key="1">
    <source>
        <dbReference type="EMBL" id="RFT16171.1"/>
    </source>
</evidence>
<dbReference type="AlphaFoldDB" id="A0A3E2BN69"/>
<evidence type="ECO:0000313" key="2">
    <source>
        <dbReference type="Proteomes" id="UP000257323"/>
    </source>
</evidence>
<dbReference type="EMBL" id="QUAH01000004">
    <property type="protein sequence ID" value="RFT16171.1"/>
    <property type="molecule type" value="Genomic_DNA"/>
</dbReference>
<dbReference type="Proteomes" id="UP000257323">
    <property type="component" value="Unassembled WGS sequence"/>
</dbReference>
<gene>
    <name evidence="1" type="ORF">OP8BY_1775</name>
</gene>
<accession>A0A3E2BN69</accession>
<protein>
    <submittedName>
        <fullName evidence="1">Uncharacterized protein</fullName>
    </submittedName>
</protein>
<proteinExistence type="predicted"/>
<reference evidence="1 2" key="1">
    <citation type="submission" date="2018-08" db="EMBL/GenBank/DDBJ databases">
        <title>Genome analysis of the thermophilic bacterium of the candidate phylum Aminicenantes from deep subsurface aquifer revealed its physiology and ecological role.</title>
        <authorList>
            <person name="Kadnikov V.V."/>
            <person name="Mardanov A.V."/>
            <person name="Beletsky A.V."/>
            <person name="Karnachuk O.V."/>
            <person name="Ravin N.V."/>
        </authorList>
    </citation>
    <scope>NUCLEOTIDE SEQUENCE [LARGE SCALE GENOMIC DNA]</scope>
    <source>
        <strain evidence="1">BY38</strain>
    </source>
</reference>
<comment type="caution">
    <text evidence="1">The sequence shown here is derived from an EMBL/GenBank/DDBJ whole genome shotgun (WGS) entry which is preliminary data.</text>
</comment>
<sequence>MKRTLVPALMLSLIISGLFFPACKKMSTEELKNSMEIIDVETKWVSKEYRAWPPKLVLVPVISFRVKNISDKPLTYVNFNAIFKFKDEAKNLGDNFLAAIRKKPVMPGEVSQVITLKSNYGVEGKTLDSFKNNPYWKPVVVKLFARSFGSEFVLLGEWEVSKTIDFKEDQAVTPVVEKKEDVKK</sequence>